<dbReference type="Proteomes" id="UP001335100">
    <property type="component" value="Unassembled WGS sequence"/>
</dbReference>
<gene>
    <name evidence="5" type="ORF">V0R50_11430</name>
</gene>
<comment type="caution">
    <text evidence="5">The sequence shown here is derived from an EMBL/GenBank/DDBJ whole genome shotgun (WGS) entry which is preliminary data.</text>
</comment>
<keyword evidence="2" id="KW-0479">Metal-binding</keyword>
<evidence type="ECO:0000313" key="5">
    <source>
        <dbReference type="EMBL" id="MEE1933834.1"/>
    </source>
</evidence>
<keyword evidence="6" id="KW-1185">Reference proteome</keyword>
<evidence type="ECO:0000256" key="2">
    <source>
        <dbReference type="ARBA" id="ARBA00022723"/>
    </source>
</evidence>
<dbReference type="InterPro" id="IPR039994">
    <property type="entry name" value="NO66-like"/>
</dbReference>
<evidence type="ECO:0000256" key="1">
    <source>
        <dbReference type="ARBA" id="ARBA00001954"/>
    </source>
</evidence>
<evidence type="ECO:0000313" key="6">
    <source>
        <dbReference type="Proteomes" id="UP001335100"/>
    </source>
</evidence>
<dbReference type="SUPFAM" id="SSF51197">
    <property type="entry name" value="Clavaminate synthase-like"/>
    <property type="match status" value="1"/>
</dbReference>
<dbReference type="PANTHER" id="PTHR13096">
    <property type="entry name" value="MINA53 MYC INDUCED NUCLEAR ANTIGEN"/>
    <property type="match status" value="1"/>
</dbReference>
<dbReference type="EMBL" id="JAZDQJ010000010">
    <property type="protein sequence ID" value="MEE1933834.1"/>
    <property type="molecule type" value="Genomic_DNA"/>
</dbReference>
<accession>A0ABU7HQM0</accession>
<feature type="domain" description="JmjC" evidence="4">
    <location>
        <begin position="107"/>
        <end position="239"/>
    </location>
</feature>
<name>A0ABU7HQM0_9PSED</name>
<comment type="cofactor">
    <cofactor evidence="1">
        <name>Fe(2+)</name>
        <dbReference type="ChEBI" id="CHEBI:29033"/>
    </cofactor>
</comment>
<dbReference type="PROSITE" id="PS51184">
    <property type="entry name" value="JMJC"/>
    <property type="match status" value="1"/>
</dbReference>
<dbReference type="Pfam" id="PF08007">
    <property type="entry name" value="JmjC_2"/>
    <property type="match status" value="1"/>
</dbReference>
<protein>
    <submittedName>
        <fullName evidence="5">Cupin domain-containing protein</fullName>
    </submittedName>
</protein>
<proteinExistence type="predicted"/>
<evidence type="ECO:0000256" key="3">
    <source>
        <dbReference type="ARBA" id="ARBA00023004"/>
    </source>
</evidence>
<sequence>MSADFIGGLDARDFLANTYGKKPAVFRGSLNSTLIGPAEMNDLFLQADCSNDDFKLAFGGRLVEKADYVERYVHLGVERSRLKKHAVYDFLSKGATVIVNRIERCDKVARLEQEISKLTGHRSLTSGYLAYRSMDSFKSHWDTRDIFVFQFSGRKRWVINEPTFRDPLYMQQSKDFEAVFSPPDNVYMDVTLEPGDMLYVPRGWWHNPSPVGEKTFHLTVGTYPPTGLDYVNWLMILLPQVESVRRSLDNWEADKETVKDIAAALGNLAASPSSYEQFMKSHHHKWGVQGRLSFDLMMDDDQPVSPLAMLDVSPCLVVNSRTETATINDCTLSVAGTPGVVLGYLSSGVARSMEDIYQLLAPAGRSELSRVVRELVRHEAVYVR</sequence>
<dbReference type="Gene3D" id="2.60.120.650">
    <property type="entry name" value="Cupin"/>
    <property type="match status" value="1"/>
</dbReference>
<organism evidence="5 6">
    <name type="scientific">Pseudomonas ulcerans</name>
    <dbReference type="NCBI Taxonomy" id="3115852"/>
    <lineage>
        <taxon>Bacteria</taxon>
        <taxon>Pseudomonadati</taxon>
        <taxon>Pseudomonadota</taxon>
        <taxon>Gammaproteobacteria</taxon>
        <taxon>Pseudomonadales</taxon>
        <taxon>Pseudomonadaceae</taxon>
        <taxon>Pseudomonas</taxon>
    </lineage>
</organism>
<reference evidence="5 6" key="1">
    <citation type="submission" date="2024-01" db="EMBL/GenBank/DDBJ databases">
        <title>Unpublished Manusciprt.</title>
        <authorList>
            <person name="Duman M."/>
            <person name="Valdes E.G."/>
            <person name="Ajmi N."/>
            <person name="Altun S."/>
            <person name="Saticioglu I.B."/>
        </authorList>
    </citation>
    <scope>NUCLEOTIDE SEQUENCE [LARGE SCALE GENOMIC DNA]</scope>
    <source>
        <strain evidence="5 6">148P</strain>
    </source>
</reference>
<keyword evidence="3" id="KW-0408">Iron</keyword>
<dbReference type="RefSeq" id="WP_330074656.1">
    <property type="nucleotide sequence ID" value="NZ_JAZDQJ010000010.1"/>
</dbReference>
<dbReference type="PANTHER" id="PTHR13096:SF8">
    <property type="entry name" value="RIBOSOMAL OXYGENASE 1"/>
    <property type="match status" value="1"/>
</dbReference>
<dbReference type="SMART" id="SM00558">
    <property type="entry name" value="JmjC"/>
    <property type="match status" value="1"/>
</dbReference>
<evidence type="ECO:0000259" key="4">
    <source>
        <dbReference type="PROSITE" id="PS51184"/>
    </source>
</evidence>
<dbReference type="InterPro" id="IPR003347">
    <property type="entry name" value="JmjC_dom"/>
</dbReference>